<feature type="region of interest" description="Disordered" evidence="4">
    <location>
        <begin position="515"/>
        <end position="557"/>
    </location>
</feature>
<keyword evidence="1 3" id="KW-0853">WD repeat</keyword>
<dbReference type="GO" id="GO:0080008">
    <property type="term" value="C:Cul4-RING E3 ubiquitin ligase complex"/>
    <property type="evidence" value="ECO:0007669"/>
    <property type="project" value="TreeGrafter"/>
</dbReference>
<evidence type="ECO:0000256" key="4">
    <source>
        <dbReference type="SAM" id="MobiDB-lite"/>
    </source>
</evidence>
<accession>A0A4P9Z3P3</accession>
<feature type="compositionally biased region" description="Polar residues" evidence="4">
    <location>
        <begin position="288"/>
        <end position="297"/>
    </location>
</feature>
<dbReference type="GO" id="GO:0045717">
    <property type="term" value="P:negative regulation of fatty acid biosynthetic process"/>
    <property type="evidence" value="ECO:0007669"/>
    <property type="project" value="TreeGrafter"/>
</dbReference>
<evidence type="ECO:0000256" key="3">
    <source>
        <dbReference type="PROSITE-ProRule" id="PRU00221"/>
    </source>
</evidence>
<dbReference type="Gene3D" id="2.130.10.10">
    <property type="entry name" value="YVTN repeat-like/Quinoprotein amine dehydrogenase"/>
    <property type="match status" value="2"/>
</dbReference>
<sequence>MTYLHARARTPAVNDRYASPSLVRRLEKHKELVGHRGCVNSLSLPQLVGEWTAAAIRLGRHAFMYLGCERLLTRVQHRHSPNAHACACLAGHRANIFSARFMPHTGDTVIACCAGDREIRVFDVHYSRSRAIDEKAHRRHVFSCHSSRVKRIAVEDDNPWSFLSCSEDGTVRHFDLRAPHNCRDDSCPSALLDLGRYGIELYGLSINAFDANYLALCGTSPFIYLYDRRMLKDGVKDCVQRFGPQSNGNTDSYVTALKFGTASRHELIGSWSDDAIYLFDIHGQGQNGATITSTGQRSRARRHNAAHTDSDHRRANTTATATSDIVMETPSDSADPSHAGRGIVASAPYESPAMAEGRAAFVDGDYAQCIGIFTRLIRRMNRRILRDAHNDVVFNWAVVKQRDRQRARCYQLRAIAYLFRSREAVDLSETLQYVNLALRDGTRAASLHDEDPRNWWIRAVCRWALVQHEDDGTRRDQMLTIAIEHAEKARHLLGADAGALAADIGAFVEEMNAQLQRTSADDSARKRRRSEGGDAWRATDAPQHDEQDQTADAAAATSSRDWIGAVATIIQAPAATEWSVSSRGSADAGHHSDEASSGLELSSNDDDDDDDESHHDEHEADDEDEDEEGGAVWAGHLSLPRTMLGMDDASSEDYEAAAGRGGDNSSSDEGGAGLQSSSDSDEESGSSFDEHVLRRFRYRPERYASRVPCQHEASSYKGHCNIATVKDVNFYGPRDEYIISGSDDGNFFIWSKSSGKLLQILEGDDDTVNVTEGHPFEPTLAVSGIDSTIKIFKPTADVGSVSEQMDNMEHIVESNTGPHQRQLTHIRFTQRMLAAVMSRMVHDRDNDEDEGLVPTCEVQ</sequence>
<dbReference type="PANTHER" id="PTHR15574">
    <property type="entry name" value="WD REPEAT DOMAIN-CONTAINING FAMILY"/>
    <property type="match status" value="1"/>
</dbReference>
<keyword evidence="2" id="KW-0677">Repeat</keyword>
<dbReference type="PROSITE" id="PS50082">
    <property type="entry name" value="WD_REPEATS_2"/>
    <property type="match status" value="1"/>
</dbReference>
<reference evidence="6" key="1">
    <citation type="journal article" date="2018" name="Nat. Microbiol.">
        <title>Leveraging single-cell genomics to expand the fungal tree of life.</title>
        <authorList>
            <person name="Ahrendt S.R."/>
            <person name="Quandt C.A."/>
            <person name="Ciobanu D."/>
            <person name="Clum A."/>
            <person name="Salamov A."/>
            <person name="Andreopoulos B."/>
            <person name="Cheng J.F."/>
            <person name="Woyke T."/>
            <person name="Pelin A."/>
            <person name="Henrissat B."/>
            <person name="Reynolds N.K."/>
            <person name="Benny G.L."/>
            <person name="Smith M.E."/>
            <person name="James T.Y."/>
            <person name="Grigoriev I.V."/>
        </authorList>
    </citation>
    <scope>NUCLEOTIDE SEQUENCE [LARGE SCALE GENOMIC DNA]</scope>
    <source>
        <strain evidence="6">Benny S71-1</strain>
    </source>
</reference>
<dbReference type="SMART" id="SM00320">
    <property type="entry name" value="WD40"/>
    <property type="match status" value="5"/>
</dbReference>
<evidence type="ECO:0000313" key="6">
    <source>
        <dbReference type="Proteomes" id="UP000278143"/>
    </source>
</evidence>
<evidence type="ECO:0000256" key="2">
    <source>
        <dbReference type="ARBA" id="ARBA00022737"/>
    </source>
</evidence>
<keyword evidence="6" id="KW-1185">Reference proteome</keyword>
<evidence type="ECO:0000256" key="1">
    <source>
        <dbReference type="ARBA" id="ARBA00022574"/>
    </source>
</evidence>
<name>A0A4P9Z3P3_9FUNG</name>
<gene>
    <name evidence="5" type="ORF">SYNPS1DRAFT_27292</name>
</gene>
<feature type="repeat" description="WD" evidence="3">
    <location>
        <begin position="731"/>
        <end position="760"/>
    </location>
</feature>
<organism evidence="5 6">
    <name type="scientific">Syncephalis pseudoplumigaleata</name>
    <dbReference type="NCBI Taxonomy" id="1712513"/>
    <lineage>
        <taxon>Eukaryota</taxon>
        <taxon>Fungi</taxon>
        <taxon>Fungi incertae sedis</taxon>
        <taxon>Zoopagomycota</taxon>
        <taxon>Zoopagomycotina</taxon>
        <taxon>Zoopagomycetes</taxon>
        <taxon>Zoopagales</taxon>
        <taxon>Piptocephalidaceae</taxon>
        <taxon>Syncephalis</taxon>
    </lineage>
</organism>
<dbReference type="PANTHER" id="PTHR15574:SF40">
    <property type="entry name" value="WD AND TETRATRICOPEPTIDE REPEATS PROTEIN 1"/>
    <property type="match status" value="1"/>
</dbReference>
<dbReference type="AlphaFoldDB" id="A0A4P9Z3P3"/>
<proteinExistence type="predicted"/>
<feature type="compositionally biased region" description="Acidic residues" evidence="4">
    <location>
        <begin position="619"/>
        <end position="629"/>
    </location>
</feature>
<feature type="region of interest" description="Disordered" evidence="4">
    <location>
        <begin position="288"/>
        <end position="339"/>
    </location>
</feature>
<feature type="region of interest" description="Disordered" evidence="4">
    <location>
        <begin position="651"/>
        <end position="688"/>
    </location>
</feature>
<dbReference type="SUPFAM" id="SSF50978">
    <property type="entry name" value="WD40 repeat-like"/>
    <property type="match status" value="1"/>
</dbReference>
<dbReference type="Pfam" id="PF00400">
    <property type="entry name" value="WD40"/>
    <property type="match status" value="2"/>
</dbReference>
<feature type="region of interest" description="Disordered" evidence="4">
    <location>
        <begin position="575"/>
        <end position="631"/>
    </location>
</feature>
<dbReference type="GO" id="GO:0005737">
    <property type="term" value="C:cytoplasm"/>
    <property type="evidence" value="ECO:0007669"/>
    <property type="project" value="TreeGrafter"/>
</dbReference>
<protein>
    <submittedName>
        <fullName evidence="5">WD40-repeat-containing domain protein</fullName>
    </submittedName>
</protein>
<dbReference type="InterPro" id="IPR015943">
    <property type="entry name" value="WD40/YVTN_repeat-like_dom_sf"/>
</dbReference>
<dbReference type="Proteomes" id="UP000278143">
    <property type="component" value="Unassembled WGS sequence"/>
</dbReference>
<feature type="compositionally biased region" description="Basic and acidic residues" evidence="4">
    <location>
        <begin position="519"/>
        <end position="534"/>
    </location>
</feature>
<dbReference type="OrthoDB" id="4869960at2759"/>
<dbReference type="InterPro" id="IPR036322">
    <property type="entry name" value="WD40_repeat_dom_sf"/>
</dbReference>
<dbReference type="EMBL" id="KZ989282">
    <property type="protein sequence ID" value="RKP27045.1"/>
    <property type="molecule type" value="Genomic_DNA"/>
</dbReference>
<evidence type="ECO:0000313" key="5">
    <source>
        <dbReference type="EMBL" id="RKP27045.1"/>
    </source>
</evidence>
<dbReference type="InterPro" id="IPR045151">
    <property type="entry name" value="DCAF8"/>
</dbReference>
<dbReference type="InterPro" id="IPR001680">
    <property type="entry name" value="WD40_rpt"/>
</dbReference>